<dbReference type="Gene3D" id="3.40.630.10">
    <property type="entry name" value="Zn peptidases"/>
    <property type="match status" value="1"/>
</dbReference>
<dbReference type="GO" id="GO:0004177">
    <property type="term" value="F:aminopeptidase activity"/>
    <property type="evidence" value="ECO:0007669"/>
    <property type="project" value="UniProtKB-KW"/>
</dbReference>
<evidence type="ECO:0000313" key="4">
    <source>
        <dbReference type="Proteomes" id="UP000628854"/>
    </source>
</evidence>
<evidence type="ECO:0000259" key="2">
    <source>
        <dbReference type="Pfam" id="PF04389"/>
    </source>
</evidence>
<reference evidence="4" key="1">
    <citation type="journal article" date="2019" name="Int. J. Syst. Evol. Microbiol.">
        <title>The Global Catalogue of Microorganisms (GCM) 10K type strain sequencing project: providing services to taxonomists for standard genome sequencing and annotation.</title>
        <authorList>
            <consortium name="The Broad Institute Genomics Platform"/>
            <consortium name="The Broad Institute Genome Sequencing Center for Infectious Disease"/>
            <person name="Wu L."/>
            <person name="Ma J."/>
        </authorList>
    </citation>
    <scope>NUCLEOTIDE SEQUENCE [LARGE SCALE GENOMIC DNA]</scope>
    <source>
        <strain evidence="4">CGMCC 1.15928</strain>
    </source>
</reference>
<dbReference type="InterPro" id="IPR045175">
    <property type="entry name" value="M28_fam"/>
</dbReference>
<dbReference type="InterPro" id="IPR007484">
    <property type="entry name" value="Peptidase_M28"/>
</dbReference>
<comment type="caution">
    <text evidence="3">The sequence shown here is derived from an EMBL/GenBank/DDBJ whole genome shotgun (WGS) entry which is preliminary data.</text>
</comment>
<accession>A0ABQ1JE13</accession>
<dbReference type="SUPFAM" id="SSF53187">
    <property type="entry name" value="Zn-dependent exopeptidases"/>
    <property type="match status" value="1"/>
</dbReference>
<name>A0ABQ1JE13_9PROT</name>
<dbReference type="Pfam" id="PF04389">
    <property type="entry name" value="Peptidase_M28"/>
    <property type="match status" value="1"/>
</dbReference>
<evidence type="ECO:0000256" key="1">
    <source>
        <dbReference type="SAM" id="MobiDB-lite"/>
    </source>
</evidence>
<gene>
    <name evidence="3" type="ORF">GCM10011503_13700</name>
</gene>
<keyword evidence="3" id="KW-0378">Hydrolase</keyword>
<feature type="domain" description="Peptidase M28" evidence="2">
    <location>
        <begin position="66"/>
        <end position="263"/>
    </location>
</feature>
<keyword evidence="3" id="KW-0645">Protease</keyword>
<organism evidence="3 4">
    <name type="scientific">Henriciella pelagia</name>
    <dbReference type="NCBI Taxonomy" id="1977912"/>
    <lineage>
        <taxon>Bacteria</taxon>
        <taxon>Pseudomonadati</taxon>
        <taxon>Pseudomonadota</taxon>
        <taxon>Alphaproteobacteria</taxon>
        <taxon>Hyphomonadales</taxon>
        <taxon>Hyphomonadaceae</taxon>
        <taxon>Henriciella</taxon>
    </lineage>
</organism>
<evidence type="ECO:0000313" key="3">
    <source>
        <dbReference type="EMBL" id="GGB66164.1"/>
    </source>
</evidence>
<dbReference type="EMBL" id="BMKF01000001">
    <property type="protein sequence ID" value="GGB66164.1"/>
    <property type="molecule type" value="Genomic_DNA"/>
</dbReference>
<protein>
    <submittedName>
        <fullName evidence="3">Aminopeptidase</fullName>
    </submittedName>
</protein>
<proteinExistence type="predicted"/>
<keyword evidence="3" id="KW-0031">Aminopeptidase</keyword>
<dbReference type="PANTHER" id="PTHR12147:SF26">
    <property type="entry name" value="PEPTIDASE M28 DOMAIN-CONTAINING PROTEIN"/>
    <property type="match status" value="1"/>
</dbReference>
<sequence length="282" mass="30853">MAALKMLSSDDFAGRKTGTEGNRKAMEWIESQLRDRAVMPATKEGYRAPFTAPNFRSPDEIIEGINLVAAISGTKNPKTAIIMSAHYDHLGADDGIYNGADDNASGVSALLEAISWFQANPPKNTILFAFFDAEEQGIVGSASMVDQFSTTEKENIAINLNLDMVSRADKSELYAIGGYHFPELIPLIKDIASRAPLKLLRGHETPDLGPDDWSFASDHAPFLRSGIRILYLGVEDHADYHKPSDEFDKVEPDAFARSVDTIMLTAEALDDWVAGLETSPTD</sequence>
<feature type="region of interest" description="Disordered" evidence="1">
    <location>
        <begin position="1"/>
        <end position="20"/>
    </location>
</feature>
<dbReference type="PANTHER" id="PTHR12147">
    <property type="entry name" value="METALLOPEPTIDASE M28 FAMILY MEMBER"/>
    <property type="match status" value="1"/>
</dbReference>
<keyword evidence="4" id="KW-1185">Reference proteome</keyword>
<dbReference type="Proteomes" id="UP000628854">
    <property type="component" value="Unassembled WGS sequence"/>
</dbReference>